<accession>X1LXZ3</accession>
<dbReference type="PROSITE" id="PS51371">
    <property type="entry name" value="CBS"/>
    <property type="match status" value="1"/>
</dbReference>
<dbReference type="PANTHER" id="PTHR43099">
    <property type="entry name" value="UPF0053 PROTEIN YRKA"/>
    <property type="match status" value="1"/>
</dbReference>
<dbReference type="InterPro" id="IPR000644">
    <property type="entry name" value="CBS_dom"/>
</dbReference>
<dbReference type="InterPro" id="IPR046342">
    <property type="entry name" value="CBS_dom_sf"/>
</dbReference>
<feature type="domain" description="CBS" evidence="1">
    <location>
        <begin position="103"/>
        <end position="163"/>
    </location>
</feature>
<comment type="caution">
    <text evidence="2">The sequence shown here is derived from an EMBL/GenBank/DDBJ whole genome shotgun (WGS) entry which is preliminary data.</text>
</comment>
<dbReference type="EMBL" id="BARV01003048">
    <property type="protein sequence ID" value="GAH98968.1"/>
    <property type="molecule type" value="Genomic_DNA"/>
</dbReference>
<feature type="non-terminal residue" evidence="2">
    <location>
        <position position="1"/>
    </location>
</feature>
<dbReference type="SUPFAM" id="SSF54631">
    <property type="entry name" value="CBS-domain pair"/>
    <property type="match status" value="1"/>
</dbReference>
<evidence type="ECO:0000313" key="2">
    <source>
        <dbReference type="EMBL" id="GAH98968.1"/>
    </source>
</evidence>
<dbReference type="AlphaFoldDB" id="X1LXZ3"/>
<sequence length="164" mass="18470">RQSHIRTVLRETREEGFLSPVQTDIMNRLASISHLSVKSVMTPIGKAQIVDSNSDNSTLLRKLKKSAFTRLPVYEHHPANIVGFINIYDCLSSPKQFTDLHNFIEPIRKLGADTVVTEAINIMQSENQKIVLITRVGHAGRERPIGIVTMKDLVEELLGELADW</sequence>
<dbReference type="Pfam" id="PF00571">
    <property type="entry name" value="CBS"/>
    <property type="match status" value="2"/>
</dbReference>
<gene>
    <name evidence="2" type="ORF">S06H3_07510</name>
</gene>
<proteinExistence type="predicted"/>
<name>X1LXZ3_9ZZZZ</name>
<dbReference type="PANTHER" id="PTHR43099:SF5">
    <property type="entry name" value="HLYC_CORC FAMILY TRANSPORTER"/>
    <property type="match status" value="1"/>
</dbReference>
<evidence type="ECO:0000259" key="1">
    <source>
        <dbReference type="PROSITE" id="PS51371"/>
    </source>
</evidence>
<protein>
    <recommendedName>
        <fullName evidence="1">CBS domain-containing protein</fullName>
    </recommendedName>
</protein>
<dbReference type="InterPro" id="IPR051676">
    <property type="entry name" value="UPF0053_domain"/>
</dbReference>
<dbReference type="Gene3D" id="3.10.580.10">
    <property type="entry name" value="CBS-domain"/>
    <property type="match status" value="1"/>
</dbReference>
<organism evidence="2">
    <name type="scientific">marine sediment metagenome</name>
    <dbReference type="NCBI Taxonomy" id="412755"/>
    <lineage>
        <taxon>unclassified sequences</taxon>
        <taxon>metagenomes</taxon>
        <taxon>ecological metagenomes</taxon>
    </lineage>
</organism>
<reference evidence="2" key="1">
    <citation type="journal article" date="2014" name="Front. Microbiol.">
        <title>High frequency of phylogenetically diverse reductive dehalogenase-homologous genes in deep subseafloor sedimentary metagenomes.</title>
        <authorList>
            <person name="Kawai M."/>
            <person name="Futagami T."/>
            <person name="Toyoda A."/>
            <person name="Takaki Y."/>
            <person name="Nishi S."/>
            <person name="Hori S."/>
            <person name="Arai W."/>
            <person name="Tsubouchi T."/>
            <person name="Morono Y."/>
            <person name="Uchiyama I."/>
            <person name="Ito T."/>
            <person name="Fujiyama A."/>
            <person name="Inagaki F."/>
            <person name="Takami H."/>
        </authorList>
    </citation>
    <scope>NUCLEOTIDE SEQUENCE</scope>
    <source>
        <strain evidence="2">Expedition CK06-06</strain>
    </source>
</reference>